<sequence>MIVELQLLDCFSWPQNDESYPDFFIDLSRGVPSCLDGRRSNLSFEKLGTVLLRSHSSENWTNSDGSMYNSLLRKGAAVAGRSRTRQIVLLGL</sequence>
<dbReference type="Proteomes" id="UP001281614">
    <property type="component" value="Unassembled WGS sequence"/>
</dbReference>
<comment type="caution">
    <text evidence="1">The sequence shown here is derived from an EMBL/GenBank/DDBJ whole genome shotgun (WGS) entry which is preliminary data.</text>
</comment>
<evidence type="ECO:0000313" key="2">
    <source>
        <dbReference type="Proteomes" id="UP001281614"/>
    </source>
</evidence>
<dbReference type="AlphaFoldDB" id="A0AAE0D2D9"/>
<evidence type="ECO:0000313" key="1">
    <source>
        <dbReference type="EMBL" id="KAK2735346.1"/>
    </source>
</evidence>
<name>A0AAE0D2D9_COLKA</name>
<protein>
    <submittedName>
        <fullName evidence="1">Uncharacterized protein</fullName>
    </submittedName>
</protein>
<accession>A0AAE0D2D9</accession>
<gene>
    <name evidence="1" type="ORF">CKAH01_01727</name>
</gene>
<dbReference type="EMBL" id="VYYT01000444">
    <property type="protein sequence ID" value="KAK2735346.1"/>
    <property type="molecule type" value="Genomic_DNA"/>
</dbReference>
<keyword evidence="2" id="KW-1185">Reference proteome</keyword>
<proteinExistence type="predicted"/>
<organism evidence="1 2">
    <name type="scientific">Colletotrichum kahawae</name>
    <name type="common">Coffee berry disease fungus</name>
    <dbReference type="NCBI Taxonomy" id="34407"/>
    <lineage>
        <taxon>Eukaryota</taxon>
        <taxon>Fungi</taxon>
        <taxon>Dikarya</taxon>
        <taxon>Ascomycota</taxon>
        <taxon>Pezizomycotina</taxon>
        <taxon>Sordariomycetes</taxon>
        <taxon>Hypocreomycetidae</taxon>
        <taxon>Glomerellales</taxon>
        <taxon>Glomerellaceae</taxon>
        <taxon>Colletotrichum</taxon>
        <taxon>Colletotrichum gloeosporioides species complex</taxon>
    </lineage>
</organism>
<reference evidence="1" key="1">
    <citation type="submission" date="2023-02" db="EMBL/GenBank/DDBJ databases">
        <title>Colletotrichum kahawae CIFC_Que2 genome sequencing and assembly.</title>
        <authorList>
            <person name="Baroncelli R."/>
        </authorList>
    </citation>
    <scope>NUCLEOTIDE SEQUENCE</scope>
    <source>
        <strain evidence="1">CIFC_Que2</strain>
    </source>
</reference>